<evidence type="ECO:0000256" key="6">
    <source>
        <dbReference type="ARBA" id="ARBA00023054"/>
    </source>
</evidence>
<feature type="region of interest" description="Disordered" evidence="10">
    <location>
        <begin position="171"/>
        <end position="214"/>
    </location>
</feature>
<dbReference type="GO" id="GO:0051301">
    <property type="term" value="P:cell division"/>
    <property type="evidence" value="ECO:0007669"/>
    <property type="project" value="UniProtKB-KW"/>
</dbReference>
<evidence type="ECO:0000256" key="4">
    <source>
        <dbReference type="ARBA" id="ARBA00022618"/>
    </source>
</evidence>
<dbReference type="OrthoDB" id="5394106at2759"/>
<proteinExistence type="inferred from homology"/>
<dbReference type="eggNOG" id="ENOG502SFX7">
    <property type="taxonomic scope" value="Eukaryota"/>
</dbReference>
<evidence type="ECO:0000256" key="9">
    <source>
        <dbReference type="SAM" id="Coils"/>
    </source>
</evidence>
<feature type="region of interest" description="Disordered" evidence="10">
    <location>
        <begin position="403"/>
        <end position="460"/>
    </location>
</feature>
<name>G3JSN6_CORMM</name>
<evidence type="ECO:0000313" key="14">
    <source>
        <dbReference type="Proteomes" id="UP000001610"/>
    </source>
</evidence>
<keyword evidence="3" id="KW-0158">Chromosome</keyword>
<feature type="domain" description="Shugoshin C-terminal" evidence="11">
    <location>
        <begin position="447"/>
        <end position="469"/>
    </location>
</feature>
<feature type="compositionally biased region" description="Basic and acidic residues" evidence="10">
    <location>
        <begin position="652"/>
        <end position="668"/>
    </location>
</feature>
<keyword evidence="14" id="KW-1185">Reference proteome</keyword>
<feature type="compositionally biased region" description="Polar residues" evidence="10">
    <location>
        <begin position="713"/>
        <end position="731"/>
    </location>
</feature>
<dbReference type="GO" id="GO:0000779">
    <property type="term" value="C:condensed chromosome, centromeric region"/>
    <property type="evidence" value="ECO:0007669"/>
    <property type="project" value="UniProtKB-ARBA"/>
</dbReference>
<feature type="domain" description="Shugoshin N-terminal coiled-coil" evidence="12">
    <location>
        <begin position="18"/>
        <end position="61"/>
    </location>
</feature>
<protein>
    <submittedName>
        <fullName evidence="13">Shugoshin</fullName>
    </submittedName>
</protein>
<dbReference type="InterPro" id="IPR011516">
    <property type="entry name" value="Shugoshin_N"/>
</dbReference>
<dbReference type="Pfam" id="PF07557">
    <property type="entry name" value="Shugoshin_C"/>
    <property type="match status" value="1"/>
</dbReference>
<evidence type="ECO:0000259" key="12">
    <source>
        <dbReference type="Pfam" id="PF07558"/>
    </source>
</evidence>
<dbReference type="InParanoid" id="G3JSN6"/>
<feature type="compositionally biased region" description="Acidic residues" evidence="10">
    <location>
        <begin position="171"/>
        <end position="180"/>
    </location>
</feature>
<evidence type="ECO:0000259" key="11">
    <source>
        <dbReference type="Pfam" id="PF07557"/>
    </source>
</evidence>
<dbReference type="RefSeq" id="XP_006674127.1">
    <property type="nucleotide sequence ID" value="XM_006674064.1"/>
</dbReference>
<feature type="coiled-coil region" evidence="9">
    <location>
        <begin position="15"/>
        <end position="74"/>
    </location>
</feature>
<dbReference type="EMBL" id="JH126405">
    <property type="protein sequence ID" value="EGX88882.1"/>
    <property type="molecule type" value="Genomic_DNA"/>
</dbReference>
<dbReference type="HOGENOM" id="CLU_013723_2_0_1"/>
<feature type="region of interest" description="Disordered" evidence="10">
    <location>
        <begin position="624"/>
        <end position="749"/>
    </location>
</feature>
<organism evidence="13 14">
    <name type="scientific">Cordyceps militaris (strain CM01)</name>
    <name type="common">Caterpillar fungus</name>
    <dbReference type="NCBI Taxonomy" id="983644"/>
    <lineage>
        <taxon>Eukaryota</taxon>
        <taxon>Fungi</taxon>
        <taxon>Dikarya</taxon>
        <taxon>Ascomycota</taxon>
        <taxon>Pezizomycotina</taxon>
        <taxon>Sordariomycetes</taxon>
        <taxon>Hypocreomycetidae</taxon>
        <taxon>Hypocreales</taxon>
        <taxon>Cordycipitaceae</taxon>
        <taxon>Cordyceps</taxon>
    </lineage>
</organism>
<evidence type="ECO:0000256" key="5">
    <source>
        <dbReference type="ARBA" id="ARBA00022829"/>
    </source>
</evidence>
<evidence type="ECO:0000256" key="3">
    <source>
        <dbReference type="ARBA" id="ARBA00022454"/>
    </source>
</evidence>
<comment type="subcellular location">
    <subcellularLocation>
        <location evidence="1">Chromosome</location>
        <location evidence="1">Centromere</location>
    </subcellularLocation>
</comment>
<keyword evidence="6 9" id="KW-0175">Coiled coil</keyword>
<evidence type="ECO:0000256" key="2">
    <source>
        <dbReference type="ARBA" id="ARBA00010845"/>
    </source>
</evidence>
<dbReference type="KEGG" id="cmt:CCM_08928"/>
<evidence type="ECO:0000256" key="7">
    <source>
        <dbReference type="ARBA" id="ARBA00023306"/>
    </source>
</evidence>
<dbReference type="InterPro" id="IPR011515">
    <property type="entry name" value="Shugoshin_C"/>
</dbReference>
<sequence>MARLNEPVLSTAESIEILRKKMLRQNRELAKTNNIRALNIRDLENEVDRALSENLKLRARIAELEKQAQAHESRQSNSMNIRKALESQLAEWCTLLGGLGGMDPPAKKHSPAVESVTDSRRSYLNTRRSPSQRRLHNIANDVEKLGHIPEHQHSRKPLSSEEIEALICRSDDEEDYEEATEQAPPTRVVCQEPAKSDTPPREARARNFSSSLDSSPLIVPSPNFDNLRIGSVLPTSSTTPMIRESRARVDATPDTPIALPIKAGAKRKFNRDEYQPMALEKITDENMPPGAQAKGLALFEETGGKTVKELAAIRREHTRSQADVTGYTPRMPLATKSTNDDVQSPKKRRTTPTVDIAPPKPTRQPAIESFNHFAKTKAERNRAQEAERIRASTEADILAAGMETNGKETSSCSEAVVPSCSPEPGVRENAKDTPPPTDTICLEETTRPSRRSRAAISYTEPNLKDKMRRPRNETFDAVSGEGKSRRFSHSEPATIDIKRESGGSDSWRGVVPASQLRVSEVSAESAPVSPRLRHSSLPHELPSAYAGRQERMLQASGMDCEAAAPLRHSSLPEELPSVYADRQERMMQAAGMNCRATRPLRHSPVLNEPASVWADRQQRLLQAAGMESAQVSPRLRDSSLPHELPSTVQADRQLRSSHLEAAPAREESAPVSPRLRHSSLPRELPATVQADRQLRSSRLQAAPVREESDVYEFTSSSPYTDGSSGHSVTTRSGRRITATRRFSTTDDEDNSIDTRYERLMTRRRSMMV</sequence>
<dbReference type="GeneID" id="18170933"/>
<comment type="similarity">
    <text evidence="2">Belongs to the shugoshin family.</text>
</comment>
<evidence type="ECO:0000313" key="13">
    <source>
        <dbReference type="EMBL" id="EGX88882.1"/>
    </source>
</evidence>
<dbReference type="VEuPathDB" id="FungiDB:CCM_08928"/>
<evidence type="ECO:0000256" key="1">
    <source>
        <dbReference type="ARBA" id="ARBA00004584"/>
    </source>
</evidence>
<keyword evidence="7" id="KW-0131">Cell cycle</keyword>
<keyword evidence="4" id="KW-0132">Cell division</keyword>
<reference evidence="13 14" key="1">
    <citation type="journal article" date="2011" name="Genome Biol.">
        <title>Genome sequence of the insect pathogenic fungus Cordyceps militaris, a valued traditional Chinese medicine.</title>
        <authorList>
            <person name="Zheng P."/>
            <person name="Xia Y."/>
            <person name="Xiao G."/>
            <person name="Xiong C."/>
            <person name="Hu X."/>
            <person name="Zhang S."/>
            <person name="Zheng H."/>
            <person name="Huang Y."/>
            <person name="Zhou Y."/>
            <person name="Wang S."/>
            <person name="Zhao G.P."/>
            <person name="Liu X."/>
            <person name="St Leger R.J."/>
            <person name="Wang C."/>
        </authorList>
    </citation>
    <scope>NUCLEOTIDE SEQUENCE [LARGE SCALE GENOMIC DNA]</scope>
    <source>
        <strain evidence="13 14">CM01</strain>
    </source>
</reference>
<keyword evidence="8" id="KW-0137">Centromere</keyword>
<evidence type="ECO:0000256" key="10">
    <source>
        <dbReference type="SAM" id="MobiDB-lite"/>
    </source>
</evidence>
<feature type="compositionally biased region" description="Basic and acidic residues" evidence="10">
    <location>
        <begin position="194"/>
        <end position="205"/>
    </location>
</feature>
<dbReference type="GO" id="GO:0005634">
    <property type="term" value="C:nucleus"/>
    <property type="evidence" value="ECO:0007669"/>
    <property type="project" value="InterPro"/>
</dbReference>
<dbReference type="GO" id="GO:0045132">
    <property type="term" value="P:meiotic chromosome segregation"/>
    <property type="evidence" value="ECO:0007669"/>
    <property type="project" value="InterPro"/>
</dbReference>
<dbReference type="Pfam" id="PF07558">
    <property type="entry name" value="Shugoshin_N"/>
    <property type="match status" value="1"/>
</dbReference>
<accession>G3JSN6</accession>
<dbReference type="Proteomes" id="UP000001610">
    <property type="component" value="Unassembled WGS sequence"/>
</dbReference>
<feature type="region of interest" description="Disordered" evidence="10">
    <location>
        <begin position="103"/>
        <end position="130"/>
    </location>
</feature>
<gene>
    <name evidence="13" type="ORF">CCM_08928</name>
</gene>
<keyword evidence="5" id="KW-0159">Chromosome partition</keyword>
<feature type="region of interest" description="Disordered" evidence="10">
    <location>
        <begin position="317"/>
        <end position="366"/>
    </location>
</feature>
<evidence type="ECO:0000256" key="8">
    <source>
        <dbReference type="ARBA" id="ARBA00023328"/>
    </source>
</evidence>
<dbReference type="AlphaFoldDB" id="G3JSN6"/>